<feature type="region of interest" description="Disordered" evidence="2">
    <location>
        <begin position="373"/>
        <end position="464"/>
    </location>
</feature>
<dbReference type="InterPro" id="IPR037278">
    <property type="entry name" value="ARFGAP/RecO"/>
</dbReference>
<feature type="region of interest" description="Disordered" evidence="2">
    <location>
        <begin position="174"/>
        <end position="199"/>
    </location>
</feature>
<dbReference type="Proteomes" id="UP001054902">
    <property type="component" value="Unassembled WGS sequence"/>
</dbReference>
<feature type="region of interest" description="Disordered" evidence="2">
    <location>
        <begin position="307"/>
        <end position="346"/>
    </location>
</feature>
<keyword evidence="1" id="KW-0862">Zinc</keyword>
<evidence type="ECO:0000313" key="4">
    <source>
        <dbReference type="EMBL" id="GFH60392.1"/>
    </source>
</evidence>
<dbReference type="Gene3D" id="1.10.220.150">
    <property type="entry name" value="Arf GTPase activating protein"/>
    <property type="match status" value="1"/>
</dbReference>
<feature type="domain" description="Arf-GAP" evidence="3">
    <location>
        <begin position="24"/>
        <end position="153"/>
    </location>
</feature>
<organism evidence="4 5">
    <name type="scientific">Chaetoceros tenuissimus</name>
    <dbReference type="NCBI Taxonomy" id="426638"/>
    <lineage>
        <taxon>Eukaryota</taxon>
        <taxon>Sar</taxon>
        <taxon>Stramenopiles</taxon>
        <taxon>Ochrophyta</taxon>
        <taxon>Bacillariophyta</taxon>
        <taxon>Coscinodiscophyceae</taxon>
        <taxon>Chaetocerotophycidae</taxon>
        <taxon>Chaetocerotales</taxon>
        <taxon>Chaetocerotaceae</taxon>
        <taxon>Chaetoceros</taxon>
    </lineage>
</organism>
<dbReference type="SUPFAM" id="SSF57863">
    <property type="entry name" value="ArfGap/RecO-like zinc finger"/>
    <property type="match status" value="1"/>
</dbReference>
<dbReference type="EMBL" id="BLLK01000069">
    <property type="protein sequence ID" value="GFH60392.1"/>
    <property type="molecule type" value="Genomic_DNA"/>
</dbReference>
<evidence type="ECO:0000256" key="2">
    <source>
        <dbReference type="SAM" id="MobiDB-lite"/>
    </source>
</evidence>
<dbReference type="InterPro" id="IPR001164">
    <property type="entry name" value="ArfGAP_dom"/>
</dbReference>
<accession>A0AAD3HE04</accession>
<dbReference type="SMART" id="SM00105">
    <property type="entry name" value="ArfGap"/>
    <property type="match status" value="1"/>
</dbReference>
<feature type="compositionally biased region" description="Low complexity" evidence="2">
    <location>
        <begin position="431"/>
        <end position="447"/>
    </location>
</feature>
<comment type="caution">
    <text evidence="4">The sequence shown here is derived from an EMBL/GenBank/DDBJ whole genome shotgun (WGS) entry which is preliminary data.</text>
</comment>
<dbReference type="PROSITE" id="PS50115">
    <property type="entry name" value="ARFGAP"/>
    <property type="match status" value="1"/>
</dbReference>
<feature type="region of interest" description="Disordered" evidence="2">
    <location>
        <begin position="521"/>
        <end position="611"/>
    </location>
</feature>
<proteinExistence type="predicted"/>
<feature type="compositionally biased region" description="Basic and acidic residues" evidence="2">
    <location>
        <begin position="174"/>
        <end position="189"/>
    </location>
</feature>
<gene>
    <name evidence="4" type="ORF">CTEN210_16868</name>
</gene>
<dbReference type="AlphaFoldDB" id="A0AAD3HE04"/>
<name>A0AAD3HE04_9STRA</name>
<dbReference type="InterPro" id="IPR038508">
    <property type="entry name" value="ArfGAP_dom_sf"/>
</dbReference>
<feature type="region of interest" description="Disordered" evidence="2">
    <location>
        <begin position="236"/>
        <end position="276"/>
    </location>
</feature>
<keyword evidence="1" id="KW-0479">Metal-binding</keyword>
<feature type="compositionally biased region" description="Polar residues" evidence="2">
    <location>
        <begin position="243"/>
        <end position="254"/>
    </location>
</feature>
<evidence type="ECO:0000256" key="1">
    <source>
        <dbReference type="PROSITE-ProRule" id="PRU00288"/>
    </source>
</evidence>
<evidence type="ECO:0000313" key="5">
    <source>
        <dbReference type="Proteomes" id="UP001054902"/>
    </source>
</evidence>
<keyword evidence="1" id="KW-0863">Zinc-finger</keyword>
<feature type="compositionally biased region" description="Polar residues" evidence="2">
    <location>
        <begin position="571"/>
        <end position="582"/>
    </location>
</feature>
<dbReference type="Pfam" id="PF01412">
    <property type="entry name" value="ArfGap"/>
    <property type="match status" value="1"/>
</dbReference>
<reference evidence="4 5" key="1">
    <citation type="journal article" date="2021" name="Sci. Rep.">
        <title>The genome of the diatom Chaetoceros tenuissimus carries an ancient integrated fragment of an extant virus.</title>
        <authorList>
            <person name="Hongo Y."/>
            <person name="Kimura K."/>
            <person name="Takaki Y."/>
            <person name="Yoshida Y."/>
            <person name="Baba S."/>
            <person name="Kobayashi G."/>
            <person name="Nagasaki K."/>
            <person name="Hano T."/>
            <person name="Tomaru Y."/>
        </authorList>
    </citation>
    <scope>NUCLEOTIDE SEQUENCE [LARGE SCALE GENOMIC DNA]</scope>
    <source>
        <strain evidence="4 5">NIES-3715</strain>
    </source>
</reference>
<dbReference type="GO" id="GO:0008270">
    <property type="term" value="F:zinc ion binding"/>
    <property type="evidence" value="ECO:0007669"/>
    <property type="project" value="UniProtKB-KW"/>
</dbReference>
<sequence>MPRINSLACQLAELNTDSVLTSASTTTRRITRQSNHFPIGLSTFVKIIPGNNYCLDCRFRQEENPSDELLWANITFGTLICAMCAHEHINTSGNTSDILSLENSSWDKQQILSLLEGGNEKVTNALSKDFKRARKVPSIKDRYNTKTAKQYSQNHLTRVQNLYKSFEEKLKEQALKSASENKTDDKSSRIQDPIGKTHGVDEFQPRAAKAGTMSLGIPFAGRVLDSITSGIKQTIGIGGQQSMSPKKQLQQKSSMKPIPKHEVKNTVSSTIQRTQPKPVVEARVDMNDVEKSANLFMSRMNELGLNADAGSGTGSGSDGAYSQRGKKINDKQRRRRRAAVQTSRQSISLQPKINELHIEPLGVQRRNVQIREDQNVDVHMHNNSNRSLQREDSDRDKFLERMRRSSSNRPDARQRGATMIPQSNPRAEFASSSLSPPSSSRYLQSTSNVQSGVTKRKSMNKRSSMDTSLAIVVDEPKLGADSQVPNAVIPELMDRNNPIWKRVVHQNVDSREYRGNVESFRNNNIPNPHHNHDNNRNRPHQTATRQYPQNMEPIRRQGISLEPGRNETLIRSRNQNISQSNRHPQEVVPRGEVSRPRSSVELAQDPRSSNNRFQLNVGTRVAPHQDPMNKFTTSTRNINVFSSNRPEPAYEQRNFEKTSLFNTTLRRNVNSQLHVQRN</sequence>
<evidence type="ECO:0000259" key="3">
    <source>
        <dbReference type="PROSITE" id="PS50115"/>
    </source>
</evidence>
<feature type="compositionally biased region" description="Polar residues" evidence="2">
    <location>
        <begin position="265"/>
        <end position="275"/>
    </location>
</feature>
<keyword evidence="5" id="KW-1185">Reference proteome</keyword>
<dbReference type="GO" id="GO:0005096">
    <property type="term" value="F:GTPase activator activity"/>
    <property type="evidence" value="ECO:0007669"/>
    <property type="project" value="InterPro"/>
</dbReference>
<feature type="compositionally biased region" description="Basic and acidic residues" evidence="2">
    <location>
        <begin position="388"/>
        <end position="403"/>
    </location>
</feature>
<protein>
    <recommendedName>
        <fullName evidence="3">Arf-GAP domain-containing protein</fullName>
    </recommendedName>
</protein>